<comment type="caution">
    <text evidence="1">The sequence shown here is derived from an EMBL/GenBank/DDBJ whole genome shotgun (WGS) entry which is preliminary data.</text>
</comment>
<protein>
    <submittedName>
        <fullName evidence="1">Uncharacterized protein</fullName>
    </submittedName>
</protein>
<name>A0A1R1PM41_ZANCU</name>
<sequence length="227" mass="24387">MVCSMSSLLYPGSITRTITVIPLAEYPNTVTPWFPLSMLCAIDCSVGNPGNIPIPVRVPLVNPLLSFSRGSQLGTSYSITSQSTFRRFGSIPGNVLAIPAESFINLYENKYALPRWLRCFSLASSLDSCDFIARIIRSISTNSSNTTASQSFLLPFRSVLNSSGYKSTTGDSLSNINHCSGRGTSELDPAGRTTISCSSGLYGSSLLNVIFSNCSTPYFSKSLTIGL</sequence>
<organism evidence="1 2">
    <name type="scientific">Zancudomyces culisetae</name>
    <name type="common">Gut fungus</name>
    <name type="synonym">Smittium culisetae</name>
    <dbReference type="NCBI Taxonomy" id="1213189"/>
    <lineage>
        <taxon>Eukaryota</taxon>
        <taxon>Fungi</taxon>
        <taxon>Fungi incertae sedis</taxon>
        <taxon>Zoopagomycota</taxon>
        <taxon>Kickxellomycotina</taxon>
        <taxon>Harpellomycetes</taxon>
        <taxon>Harpellales</taxon>
        <taxon>Legeriomycetaceae</taxon>
        <taxon>Zancudomyces</taxon>
    </lineage>
</organism>
<proteinExistence type="predicted"/>
<evidence type="ECO:0000313" key="2">
    <source>
        <dbReference type="Proteomes" id="UP000188320"/>
    </source>
</evidence>
<evidence type="ECO:0000313" key="1">
    <source>
        <dbReference type="EMBL" id="OMH82040.1"/>
    </source>
</evidence>
<reference evidence="2" key="1">
    <citation type="submission" date="2017-01" db="EMBL/GenBank/DDBJ databases">
        <authorList>
            <person name="Wang Y."/>
            <person name="White M."/>
            <person name="Kvist S."/>
            <person name="Moncalvo J.-M."/>
        </authorList>
    </citation>
    <scope>NUCLEOTIDE SEQUENCE [LARGE SCALE GENOMIC DNA]</scope>
    <source>
        <strain evidence="2">COL-18-3</strain>
    </source>
</reference>
<dbReference type="AlphaFoldDB" id="A0A1R1PM41"/>
<keyword evidence="2" id="KW-1185">Reference proteome</keyword>
<gene>
    <name evidence="1" type="ORF">AX774_g4491</name>
</gene>
<dbReference type="EMBL" id="LSSK01000754">
    <property type="protein sequence ID" value="OMH82040.1"/>
    <property type="molecule type" value="Genomic_DNA"/>
</dbReference>
<dbReference type="Proteomes" id="UP000188320">
    <property type="component" value="Unassembled WGS sequence"/>
</dbReference>
<accession>A0A1R1PM41</accession>